<dbReference type="Proteomes" id="UP001500051">
    <property type="component" value="Unassembled WGS sequence"/>
</dbReference>
<evidence type="ECO:0000256" key="2">
    <source>
        <dbReference type="ARBA" id="ARBA00006523"/>
    </source>
</evidence>
<name>A0ABP7E898_9ACTN</name>
<evidence type="ECO:0000256" key="3">
    <source>
        <dbReference type="ARBA" id="ARBA00022448"/>
    </source>
</evidence>
<dbReference type="SUPFAM" id="SSF103473">
    <property type="entry name" value="MFS general substrate transporter"/>
    <property type="match status" value="1"/>
</dbReference>
<dbReference type="Gene3D" id="1.20.1250.20">
    <property type="entry name" value="MFS general substrate transporter like domains"/>
    <property type="match status" value="2"/>
</dbReference>
<keyword evidence="4" id="KW-1003">Cell membrane</keyword>
<evidence type="ECO:0000313" key="12">
    <source>
        <dbReference type="Proteomes" id="UP001500051"/>
    </source>
</evidence>
<keyword evidence="7 9" id="KW-1133">Transmembrane helix</keyword>
<reference evidence="12" key="1">
    <citation type="journal article" date="2019" name="Int. J. Syst. Evol. Microbiol.">
        <title>The Global Catalogue of Microorganisms (GCM) 10K type strain sequencing project: providing services to taxonomists for standard genome sequencing and annotation.</title>
        <authorList>
            <consortium name="The Broad Institute Genomics Platform"/>
            <consortium name="The Broad Institute Genome Sequencing Center for Infectious Disease"/>
            <person name="Wu L."/>
            <person name="Ma J."/>
        </authorList>
    </citation>
    <scope>NUCLEOTIDE SEQUENCE [LARGE SCALE GENOMIC DNA]</scope>
    <source>
        <strain evidence="12">JCM 16548</strain>
    </source>
</reference>
<keyword evidence="6 9" id="KW-0812">Transmembrane</keyword>
<dbReference type="PROSITE" id="PS50850">
    <property type="entry name" value="MFS"/>
    <property type="match status" value="1"/>
</dbReference>
<dbReference type="InterPro" id="IPR020846">
    <property type="entry name" value="MFS_dom"/>
</dbReference>
<feature type="transmembrane region" description="Helical" evidence="9">
    <location>
        <begin position="237"/>
        <end position="260"/>
    </location>
</feature>
<comment type="similarity">
    <text evidence="2">Belongs to the major facilitator superfamily. Set transporter family.</text>
</comment>
<dbReference type="Pfam" id="PF07690">
    <property type="entry name" value="MFS_1"/>
    <property type="match status" value="2"/>
</dbReference>
<dbReference type="InterPro" id="IPR036259">
    <property type="entry name" value="MFS_trans_sf"/>
</dbReference>
<feature type="transmembrane region" description="Helical" evidence="9">
    <location>
        <begin position="21"/>
        <end position="40"/>
    </location>
</feature>
<dbReference type="PANTHER" id="PTHR23535">
    <property type="entry name" value="SUGAR EFFLUX TRANSPORTER A-RELATED"/>
    <property type="match status" value="1"/>
</dbReference>
<dbReference type="EMBL" id="BAAAYX010000020">
    <property type="protein sequence ID" value="GAA3715655.1"/>
    <property type="molecule type" value="Genomic_DNA"/>
</dbReference>
<evidence type="ECO:0000256" key="5">
    <source>
        <dbReference type="ARBA" id="ARBA00022597"/>
    </source>
</evidence>
<dbReference type="InterPro" id="IPR011701">
    <property type="entry name" value="MFS"/>
</dbReference>
<dbReference type="PANTHER" id="PTHR23535:SF2">
    <property type="entry name" value="SUGAR EFFLUX TRANSPORTER A-RELATED"/>
    <property type="match status" value="1"/>
</dbReference>
<feature type="transmembrane region" description="Helical" evidence="9">
    <location>
        <begin position="390"/>
        <end position="410"/>
    </location>
</feature>
<evidence type="ECO:0000256" key="6">
    <source>
        <dbReference type="ARBA" id="ARBA00022692"/>
    </source>
</evidence>
<evidence type="ECO:0000256" key="8">
    <source>
        <dbReference type="ARBA" id="ARBA00023136"/>
    </source>
</evidence>
<keyword evidence="8 9" id="KW-0472">Membrane</keyword>
<evidence type="ECO:0000256" key="9">
    <source>
        <dbReference type="SAM" id="Phobius"/>
    </source>
</evidence>
<protein>
    <submittedName>
        <fullName evidence="11">MFS transporter</fullName>
    </submittedName>
</protein>
<feature type="transmembrane region" description="Helical" evidence="9">
    <location>
        <begin position="114"/>
        <end position="135"/>
    </location>
</feature>
<organism evidence="11 12">
    <name type="scientific">Microlunatus aurantiacus</name>
    <dbReference type="NCBI Taxonomy" id="446786"/>
    <lineage>
        <taxon>Bacteria</taxon>
        <taxon>Bacillati</taxon>
        <taxon>Actinomycetota</taxon>
        <taxon>Actinomycetes</taxon>
        <taxon>Propionibacteriales</taxon>
        <taxon>Propionibacteriaceae</taxon>
        <taxon>Microlunatus</taxon>
    </lineage>
</organism>
<gene>
    <name evidence="11" type="ORF">GCM10022204_39010</name>
</gene>
<sequence length="418" mass="42790">MTPPEALVASPSAGTLIWRSSFLRAACAALFISGIAVSATTPQMTLFLVDDLGASVPVAGLYYLVNLAAPLAGYWLGSLSDRQPDRLRLFRVCALVGGLGWLAMGLATAVWMPFAIGALALSIAGGSMGLLFAAVRDELSRTGSPSAARVISAVRMAFTAGWIIGPVVGSWFGAVYGLRPLLLATAVLTVGQVLPLGLQRVPRYVSPALTVPIGQDPAATADRPGPALPAAGSRVPLFLFVGCCVLVMHGDTIKFAYLPLYMANQLEISDTLRGAVIAIQPLAELALMPLFARLADRITPIRVVALGAAFGVAANIAYATSEHVLGLFVGQLLMSCLWAAIAGLGVTVAQQLHPSGVGLASSVFMSSIMLGGGLGGAVGGLGTALLGVPHVFYVSAVLGALGTAGLVLMARRYQGAGA</sequence>
<feature type="transmembrane region" description="Helical" evidence="9">
    <location>
        <begin position="156"/>
        <end position="174"/>
    </location>
</feature>
<comment type="subcellular location">
    <subcellularLocation>
        <location evidence="1">Cell membrane</location>
        <topology evidence="1">Multi-pass membrane protein</topology>
    </subcellularLocation>
</comment>
<evidence type="ECO:0000256" key="1">
    <source>
        <dbReference type="ARBA" id="ARBA00004651"/>
    </source>
</evidence>
<keyword evidence="3" id="KW-0813">Transport</keyword>
<feature type="transmembrane region" description="Helical" evidence="9">
    <location>
        <begin position="356"/>
        <end position="378"/>
    </location>
</feature>
<comment type="caution">
    <text evidence="11">The sequence shown here is derived from an EMBL/GenBank/DDBJ whole genome shotgun (WGS) entry which is preliminary data.</text>
</comment>
<feature type="transmembrane region" description="Helical" evidence="9">
    <location>
        <begin position="89"/>
        <end position="108"/>
    </location>
</feature>
<feature type="transmembrane region" description="Helical" evidence="9">
    <location>
        <begin position="303"/>
        <end position="321"/>
    </location>
</feature>
<evidence type="ECO:0000259" key="10">
    <source>
        <dbReference type="PROSITE" id="PS50850"/>
    </source>
</evidence>
<feature type="domain" description="Major facilitator superfamily (MFS) profile" evidence="10">
    <location>
        <begin position="22"/>
        <end position="414"/>
    </location>
</feature>
<evidence type="ECO:0000313" key="11">
    <source>
        <dbReference type="EMBL" id="GAA3715655.1"/>
    </source>
</evidence>
<evidence type="ECO:0000256" key="4">
    <source>
        <dbReference type="ARBA" id="ARBA00022475"/>
    </source>
</evidence>
<dbReference type="RefSeq" id="WP_344814130.1">
    <property type="nucleotide sequence ID" value="NZ_BAAAYX010000020.1"/>
</dbReference>
<evidence type="ECO:0000256" key="7">
    <source>
        <dbReference type="ARBA" id="ARBA00022989"/>
    </source>
</evidence>
<accession>A0ABP7E898</accession>
<proteinExistence type="inferred from homology"/>
<feature type="transmembrane region" description="Helical" evidence="9">
    <location>
        <begin position="327"/>
        <end position="349"/>
    </location>
</feature>
<feature type="transmembrane region" description="Helical" evidence="9">
    <location>
        <begin position="60"/>
        <end position="77"/>
    </location>
</feature>
<keyword evidence="5" id="KW-0762">Sugar transport</keyword>
<keyword evidence="12" id="KW-1185">Reference proteome</keyword>